<dbReference type="RefSeq" id="WP_221180040.1">
    <property type="nucleotide sequence ID" value="NZ_AYKH01000044.1"/>
</dbReference>
<keyword evidence="4" id="KW-0378">Hydrolase</keyword>
<dbReference type="SUPFAM" id="SSF56281">
    <property type="entry name" value="Metallo-hydrolase/oxidoreductase"/>
    <property type="match status" value="1"/>
</dbReference>
<comment type="similarity">
    <text evidence="1">Belongs to the metallo-beta-lactamase superfamily. Class-B beta-lactamase family.</text>
</comment>
<accession>A0A423PEL8</accession>
<dbReference type="Gene3D" id="3.60.15.10">
    <property type="entry name" value="Ribonuclease Z/Hydroxyacylglutathione hydrolase-like"/>
    <property type="match status" value="1"/>
</dbReference>
<dbReference type="InterPro" id="IPR036866">
    <property type="entry name" value="RibonucZ/Hydroxyglut_hydro"/>
</dbReference>
<dbReference type="AlphaFoldDB" id="A0A423PEL8"/>
<dbReference type="SMART" id="SM00849">
    <property type="entry name" value="Lactamase_B"/>
    <property type="match status" value="1"/>
</dbReference>
<organism evidence="4 5">
    <name type="scientific">Salinisphaera orenii MK-B5</name>
    <dbReference type="NCBI Taxonomy" id="856730"/>
    <lineage>
        <taxon>Bacteria</taxon>
        <taxon>Pseudomonadati</taxon>
        <taxon>Pseudomonadota</taxon>
        <taxon>Gammaproteobacteria</taxon>
        <taxon>Salinisphaerales</taxon>
        <taxon>Salinisphaeraceae</taxon>
        <taxon>Salinisphaera</taxon>
    </lineage>
</organism>
<dbReference type="GO" id="GO:0016787">
    <property type="term" value="F:hydrolase activity"/>
    <property type="evidence" value="ECO:0007669"/>
    <property type="project" value="UniProtKB-KW"/>
</dbReference>
<evidence type="ECO:0000313" key="4">
    <source>
        <dbReference type="EMBL" id="ROO23963.1"/>
    </source>
</evidence>
<dbReference type="GO" id="GO:0017001">
    <property type="term" value="P:antibiotic catabolic process"/>
    <property type="evidence" value="ECO:0007669"/>
    <property type="project" value="UniProtKB-ARBA"/>
</dbReference>
<gene>
    <name evidence="4" type="ORF">SAOR_16135</name>
</gene>
<dbReference type="Proteomes" id="UP000283993">
    <property type="component" value="Unassembled WGS sequence"/>
</dbReference>
<feature type="domain" description="Metallo-beta-lactamase" evidence="3">
    <location>
        <begin position="44"/>
        <end position="211"/>
    </location>
</feature>
<dbReference type="PANTHER" id="PTHR42951">
    <property type="entry name" value="METALLO-BETA-LACTAMASE DOMAIN-CONTAINING"/>
    <property type="match status" value="1"/>
</dbReference>
<evidence type="ECO:0000259" key="3">
    <source>
        <dbReference type="SMART" id="SM00849"/>
    </source>
</evidence>
<evidence type="ECO:0000256" key="2">
    <source>
        <dbReference type="SAM" id="SignalP"/>
    </source>
</evidence>
<feature type="chain" id="PRO_5019291234" evidence="2">
    <location>
        <begin position="25"/>
        <end position="294"/>
    </location>
</feature>
<proteinExistence type="inferred from homology"/>
<name>A0A423PEL8_9GAMM</name>
<dbReference type="EMBL" id="AYKH01000044">
    <property type="protein sequence ID" value="ROO23963.1"/>
    <property type="molecule type" value="Genomic_DNA"/>
</dbReference>
<sequence length="294" mass="33029">MKTRLIAAAALLAGLLVPLAPAGAADYEIERMQGDVYRFTAGNYRSVFMVTDAGIVATDPIDAEAAAWLGRELETRFDAPLRYVIYSHNHIDHTYGGRALDGEGVRFVAHRLARADLVHTRADTRIPELTFNDEMTLHLGAARVHLRYHGVNNGRGSISMHFQPADVMHVVDWIVLGRMPYRDLKGYDIQGMIDSTDEILAIDFDLFVGGHAEAGSRADVARYRDYLEQLYTRVRDGMLAGKSLATLQDEIRLPAFDDLRMYDEWLAPNIAGVYRTLNDRSYMDMRPDVPDTPE</sequence>
<dbReference type="PANTHER" id="PTHR42951:SF4">
    <property type="entry name" value="ACYL-COENZYME A THIOESTERASE MBLAC2"/>
    <property type="match status" value="1"/>
</dbReference>
<feature type="signal peptide" evidence="2">
    <location>
        <begin position="1"/>
        <end position="24"/>
    </location>
</feature>
<keyword evidence="5" id="KW-1185">Reference proteome</keyword>
<evidence type="ECO:0000313" key="5">
    <source>
        <dbReference type="Proteomes" id="UP000283993"/>
    </source>
</evidence>
<reference evidence="4 5" key="1">
    <citation type="submission" date="2013-10" db="EMBL/GenBank/DDBJ databases">
        <title>Salinisphaera orenii MK-B5 Genome Sequencing.</title>
        <authorList>
            <person name="Lai Q."/>
            <person name="Li C."/>
            <person name="Shao Z."/>
        </authorList>
    </citation>
    <scope>NUCLEOTIDE SEQUENCE [LARGE SCALE GENOMIC DNA]</scope>
    <source>
        <strain evidence="4 5">MK-B5</strain>
    </source>
</reference>
<protein>
    <submittedName>
        <fullName evidence="4">Zinc-dependent hydrolase</fullName>
    </submittedName>
</protein>
<evidence type="ECO:0000256" key="1">
    <source>
        <dbReference type="ARBA" id="ARBA00005250"/>
    </source>
</evidence>
<keyword evidence="2" id="KW-0732">Signal</keyword>
<dbReference type="InterPro" id="IPR050855">
    <property type="entry name" value="NDM-1-like"/>
</dbReference>
<comment type="caution">
    <text evidence="4">The sequence shown here is derived from an EMBL/GenBank/DDBJ whole genome shotgun (WGS) entry which is preliminary data.</text>
</comment>
<dbReference type="InterPro" id="IPR001279">
    <property type="entry name" value="Metallo-B-lactamas"/>
</dbReference>